<evidence type="ECO:0000313" key="8">
    <source>
        <dbReference type="EMBL" id="PWN21815.1"/>
    </source>
</evidence>
<dbReference type="GeneID" id="37013828"/>
<dbReference type="GO" id="GO:0031145">
    <property type="term" value="P:anaphase-promoting complex-dependent catabolic process"/>
    <property type="evidence" value="ECO:0007669"/>
    <property type="project" value="InterPro"/>
</dbReference>
<name>A0A316UFA5_9BASI</name>
<dbReference type="STRING" id="1684307.A0A316UFA5"/>
<keyword evidence="2" id="KW-0132">Cell division</keyword>
<dbReference type="PROSITE" id="PS51284">
    <property type="entry name" value="DOC"/>
    <property type="match status" value="1"/>
</dbReference>
<evidence type="ECO:0000256" key="4">
    <source>
        <dbReference type="ARBA" id="ARBA00022786"/>
    </source>
</evidence>
<dbReference type="GO" id="GO:0005680">
    <property type="term" value="C:anaphase-promoting complex"/>
    <property type="evidence" value="ECO:0007669"/>
    <property type="project" value="InterPro"/>
</dbReference>
<dbReference type="InterPro" id="IPR016901">
    <property type="entry name" value="APC10/Doc1"/>
</dbReference>
<evidence type="ECO:0000256" key="6">
    <source>
        <dbReference type="SAM" id="MobiDB-lite"/>
    </source>
</evidence>
<dbReference type="OrthoDB" id="24948at2759"/>
<dbReference type="SUPFAM" id="SSF49785">
    <property type="entry name" value="Galactose-binding domain-like"/>
    <property type="match status" value="1"/>
</dbReference>
<comment type="similarity">
    <text evidence="1">Belongs to the APC10 family.</text>
</comment>
<dbReference type="EMBL" id="KZ819324">
    <property type="protein sequence ID" value="PWN21815.1"/>
    <property type="molecule type" value="Genomic_DNA"/>
</dbReference>
<feature type="region of interest" description="Disordered" evidence="6">
    <location>
        <begin position="204"/>
        <end position="256"/>
    </location>
</feature>
<dbReference type="GO" id="GO:0070979">
    <property type="term" value="P:protein K11-linked ubiquitination"/>
    <property type="evidence" value="ECO:0007669"/>
    <property type="project" value="TreeGrafter"/>
</dbReference>
<keyword evidence="4" id="KW-0833">Ubl conjugation pathway</keyword>
<feature type="domain" description="DOC" evidence="7">
    <location>
        <begin position="1"/>
        <end position="221"/>
    </location>
</feature>
<organism evidence="8 9">
    <name type="scientific">Pseudomicrostroma glucosiphilum</name>
    <dbReference type="NCBI Taxonomy" id="1684307"/>
    <lineage>
        <taxon>Eukaryota</taxon>
        <taxon>Fungi</taxon>
        <taxon>Dikarya</taxon>
        <taxon>Basidiomycota</taxon>
        <taxon>Ustilaginomycotina</taxon>
        <taxon>Exobasidiomycetes</taxon>
        <taxon>Microstromatales</taxon>
        <taxon>Microstromatales incertae sedis</taxon>
        <taxon>Pseudomicrostroma</taxon>
    </lineage>
</organism>
<dbReference type="SMART" id="SM01337">
    <property type="entry name" value="APC10"/>
    <property type="match status" value="1"/>
</dbReference>
<dbReference type="CDD" id="cd08366">
    <property type="entry name" value="APC10"/>
    <property type="match status" value="1"/>
</dbReference>
<proteinExistence type="inferred from homology"/>
<evidence type="ECO:0000256" key="1">
    <source>
        <dbReference type="ARBA" id="ARBA00006762"/>
    </source>
</evidence>
<protein>
    <submittedName>
        <fullName evidence="8">Anaphase-promoting complex, subunit 10</fullName>
    </submittedName>
</protein>
<reference evidence="8 9" key="1">
    <citation type="journal article" date="2018" name="Mol. Biol. Evol.">
        <title>Broad Genomic Sampling Reveals a Smut Pathogenic Ancestry of the Fungal Clade Ustilaginomycotina.</title>
        <authorList>
            <person name="Kijpornyongpan T."/>
            <person name="Mondo S.J."/>
            <person name="Barry K."/>
            <person name="Sandor L."/>
            <person name="Lee J."/>
            <person name="Lipzen A."/>
            <person name="Pangilinan J."/>
            <person name="LaButti K."/>
            <person name="Hainaut M."/>
            <person name="Henrissat B."/>
            <person name="Grigoriev I.V."/>
            <person name="Spatafora J.W."/>
            <person name="Aime M.C."/>
        </authorList>
    </citation>
    <scope>NUCLEOTIDE SEQUENCE [LARGE SCALE GENOMIC DNA]</scope>
    <source>
        <strain evidence="8 9">MCA 4718</strain>
    </source>
</reference>
<dbReference type="InterPro" id="IPR008979">
    <property type="entry name" value="Galactose-bd-like_sf"/>
</dbReference>
<accession>A0A316UFA5</accession>
<sequence>MASPAVLRSPFDVTDLSNKREVGSDPGTLWSLSSQKPGYGVKQLRDPDLESLWQSDGVQPHKINIEFARRTAVTHVSLWMNVKRDDSYTPTKISVKAGTGWHDMTEVRYREWEKQDEPYGWKHFLLSSSSPRSTRDEEDEATTTALNSQASNGATEDLKGKGAVLAPIHVWVVQIAILANQQNGKDTHIRSCLIWGPREGSGSDVRGIAGRREVESGSDEEEEDEDEEIGGGVAAVGTGLKGLHMGSAHSPWRAIR</sequence>
<keyword evidence="3" id="KW-0498">Mitosis</keyword>
<dbReference type="Gene3D" id="2.60.120.260">
    <property type="entry name" value="Galactose-binding domain-like"/>
    <property type="match status" value="1"/>
</dbReference>
<evidence type="ECO:0000256" key="5">
    <source>
        <dbReference type="ARBA" id="ARBA00023306"/>
    </source>
</evidence>
<feature type="compositionally biased region" description="Acidic residues" evidence="6">
    <location>
        <begin position="216"/>
        <end position="229"/>
    </location>
</feature>
<dbReference type="Proteomes" id="UP000245942">
    <property type="component" value="Unassembled WGS sequence"/>
</dbReference>
<evidence type="ECO:0000256" key="2">
    <source>
        <dbReference type="ARBA" id="ARBA00022618"/>
    </source>
</evidence>
<dbReference type="AlphaFoldDB" id="A0A316UFA5"/>
<feature type="region of interest" description="Disordered" evidence="6">
    <location>
        <begin position="125"/>
        <end position="155"/>
    </location>
</feature>
<evidence type="ECO:0000313" key="9">
    <source>
        <dbReference type="Proteomes" id="UP000245942"/>
    </source>
</evidence>
<gene>
    <name evidence="8" type="ORF">BCV69DRAFT_281740</name>
</gene>
<dbReference type="Pfam" id="PF03256">
    <property type="entry name" value="ANAPC10"/>
    <property type="match status" value="1"/>
</dbReference>
<evidence type="ECO:0000259" key="7">
    <source>
        <dbReference type="PROSITE" id="PS51284"/>
    </source>
</evidence>
<evidence type="ECO:0000256" key="3">
    <source>
        <dbReference type="ARBA" id="ARBA00022776"/>
    </source>
</evidence>
<dbReference type="RefSeq" id="XP_025348975.1">
    <property type="nucleotide sequence ID" value="XM_025492094.1"/>
</dbReference>
<keyword evidence="5" id="KW-0131">Cell cycle</keyword>
<dbReference type="PANTHER" id="PTHR12936:SF0">
    <property type="entry name" value="ANAPHASE-PROMOTING COMPLEX SUBUNIT 10"/>
    <property type="match status" value="1"/>
</dbReference>
<dbReference type="InterPro" id="IPR004939">
    <property type="entry name" value="APC_su10/DOC_dom"/>
</dbReference>
<dbReference type="PANTHER" id="PTHR12936">
    <property type="entry name" value="ANAPHASE-PROMOTING COMPLEX 10"/>
    <property type="match status" value="1"/>
</dbReference>
<dbReference type="GO" id="GO:0051301">
    <property type="term" value="P:cell division"/>
    <property type="evidence" value="ECO:0007669"/>
    <property type="project" value="UniProtKB-KW"/>
</dbReference>
<keyword evidence="9" id="KW-1185">Reference proteome</keyword>